<accession>A0A645G364</accession>
<organism evidence="1">
    <name type="scientific">bioreactor metagenome</name>
    <dbReference type="NCBI Taxonomy" id="1076179"/>
    <lineage>
        <taxon>unclassified sequences</taxon>
        <taxon>metagenomes</taxon>
        <taxon>ecological metagenomes</taxon>
    </lineage>
</organism>
<reference evidence="1" key="1">
    <citation type="submission" date="2019-08" db="EMBL/GenBank/DDBJ databases">
        <authorList>
            <person name="Kucharzyk K."/>
            <person name="Murdoch R.W."/>
            <person name="Higgins S."/>
            <person name="Loffler F."/>
        </authorList>
    </citation>
    <scope>NUCLEOTIDE SEQUENCE</scope>
</reference>
<comment type="caution">
    <text evidence="1">The sequence shown here is derived from an EMBL/GenBank/DDBJ whole genome shotgun (WGS) entry which is preliminary data.</text>
</comment>
<protein>
    <submittedName>
        <fullName evidence="1">Uncharacterized protein</fullName>
    </submittedName>
</protein>
<proteinExistence type="predicted"/>
<dbReference type="AlphaFoldDB" id="A0A645G364"/>
<evidence type="ECO:0000313" key="1">
    <source>
        <dbReference type="EMBL" id="MPN20259.1"/>
    </source>
</evidence>
<sequence>MVNTMLMVGSSMAIGFSGSGLRMSQIESPISKPSIPTSAQISPDFTSLVLVLPSPVKVCNSLILDLTTDPSRFTRLTSMFSRKVPRCTRPTAIRPT</sequence>
<name>A0A645G364_9ZZZZ</name>
<gene>
    <name evidence="1" type="ORF">SDC9_167637</name>
</gene>
<dbReference type="EMBL" id="VSSQ01067965">
    <property type="protein sequence ID" value="MPN20259.1"/>
    <property type="molecule type" value="Genomic_DNA"/>
</dbReference>